<proteinExistence type="predicted"/>
<dbReference type="Gene3D" id="3.40.50.12090">
    <property type="match status" value="1"/>
</dbReference>
<dbReference type="CDD" id="cd06583">
    <property type="entry name" value="PGRP"/>
    <property type="match status" value="1"/>
</dbReference>
<dbReference type="EC" id="3.5.1.28" evidence="2"/>
<dbReference type="KEGG" id="dmt:DESME_02415"/>
<feature type="domain" description="N-acetylmuramoyl-L-alanine amidase" evidence="5">
    <location>
        <begin position="14"/>
        <end position="146"/>
    </location>
</feature>
<dbReference type="SMART" id="SM00644">
    <property type="entry name" value="Ami_2"/>
    <property type="match status" value="1"/>
</dbReference>
<dbReference type="EMBL" id="CP007032">
    <property type="protein sequence ID" value="AHF06039.1"/>
    <property type="molecule type" value="Genomic_DNA"/>
</dbReference>
<dbReference type="GO" id="GO:0008745">
    <property type="term" value="F:N-acetylmuramoyl-L-alanine amidase activity"/>
    <property type="evidence" value="ECO:0007669"/>
    <property type="project" value="UniProtKB-EC"/>
</dbReference>
<dbReference type="OrthoDB" id="9794294at2"/>
<organism evidence="6 7">
    <name type="scientific">Desulfitobacterium metallireducens DSM 15288</name>
    <dbReference type="NCBI Taxonomy" id="871968"/>
    <lineage>
        <taxon>Bacteria</taxon>
        <taxon>Bacillati</taxon>
        <taxon>Bacillota</taxon>
        <taxon>Clostridia</taxon>
        <taxon>Eubacteriales</taxon>
        <taxon>Desulfitobacteriaceae</taxon>
        <taxon>Desulfitobacterium</taxon>
    </lineage>
</organism>
<dbReference type="STRING" id="871968.DESME_02415"/>
<name>W0E9Y3_9FIRM</name>
<keyword evidence="4" id="KW-0961">Cell wall biogenesis/degradation</keyword>
<dbReference type="GO" id="GO:0009253">
    <property type="term" value="P:peptidoglycan catabolic process"/>
    <property type="evidence" value="ECO:0007669"/>
    <property type="project" value="InterPro"/>
</dbReference>
<dbReference type="InterPro" id="IPR002502">
    <property type="entry name" value="Amidase_domain"/>
</dbReference>
<dbReference type="InterPro" id="IPR036505">
    <property type="entry name" value="Amidase/PGRP_sf"/>
</dbReference>
<sequence length="260" mass="28961">MVNTTYPVVQQIINNNRSHEVLRPQGFVIHSTDTPGATAQNEFNYFNSAYRGASAHYFVDWIQILQTIPENEVAWHAGSTANHKFLSVEICEPLGNNASRFEEAWKRTVGLVAEGCVRYGWTVATQVFSHQEISSMYQETNHSDPIDYLGRYGRTWDDLLVAVEQEVQNIQGQNGGDIQLKNLILVGHGPDERAAGYLADFLKAPVAYLDAIQADDLNSAQNIYVIGGSVKPLERATLISGATRYDTCQKVIDFIHTGKL</sequence>
<reference evidence="6 7" key="1">
    <citation type="submission" date="2013-12" db="EMBL/GenBank/DDBJ databases">
        <authorList>
            <consortium name="DOE Joint Genome Institute"/>
            <person name="Smidt H."/>
            <person name="Huntemann M."/>
            <person name="Han J."/>
            <person name="Chen A."/>
            <person name="Kyrpides N."/>
            <person name="Mavromatis K."/>
            <person name="Markowitz V."/>
            <person name="Palaniappan K."/>
            <person name="Ivanova N."/>
            <person name="Schaumberg A."/>
            <person name="Pati A."/>
            <person name="Liolios K."/>
            <person name="Nordberg H.P."/>
            <person name="Cantor M.N."/>
            <person name="Hua S.X."/>
            <person name="Woyke T."/>
        </authorList>
    </citation>
    <scope>NUCLEOTIDE SEQUENCE [LARGE SCALE GENOMIC DNA]</scope>
    <source>
        <strain evidence="7">DSM 15288</strain>
    </source>
</reference>
<evidence type="ECO:0000256" key="1">
    <source>
        <dbReference type="ARBA" id="ARBA00001561"/>
    </source>
</evidence>
<dbReference type="Proteomes" id="UP000010847">
    <property type="component" value="Chromosome"/>
</dbReference>
<evidence type="ECO:0000313" key="7">
    <source>
        <dbReference type="Proteomes" id="UP000010847"/>
    </source>
</evidence>
<dbReference type="GO" id="GO:0071555">
    <property type="term" value="P:cell wall organization"/>
    <property type="evidence" value="ECO:0007669"/>
    <property type="project" value="UniProtKB-KW"/>
</dbReference>
<evidence type="ECO:0000313" key="6">
    <source>
        <dbReference type="EMBL" id="AHF06039.1"/>
    </source>
</evidence>
<keyword evidence="7" id="KW-1185">Reference proteome</keyword>
<dbReference type="PANTHER" id="PTHR30417:SF1">
    <property type="entry name" value="N-ACETYLMURAMOYL-L-ALANINE AMIDASE AMID"/>
    <property type="match status" value="1"/>
</dbReference>
<evidence type="ECO:0000256" key="4">
    <source>
        <dbReference type="ARBA" id="ARBA00023316"/>
    </source>
</evidence>
<dbReference type="AlphaFoldDB" id="W0E9Y3"/>
<comment type="catalytic activity">
    <reaction evidence="1">
        <text>Hydrolyzes the link between N-acetylmuramoyl residues and L-amino acid residues in certain cell-wall glycopeptides.</text>
        <dbReference type="EC" id="3.5.1.28"/>
    </reaction>
</comment>
<dbReference type="eggNOG" id="COG5632">
    <property type="taxonomic scope" value="Bacteria"/>
</dbReference>
<evidence type="ECO:0000256" key="2">
    <source>
        <dbReference type="ARBA" id="ARBA00011901"/>
    </source>
</evidence>
<evidence type="ECO:0000256" key="3">
    <source>
        <dbReference type="ARBA" id="ARBA00022801"/>
    </source>
</evidence>
<keyword evidence="3" id="KW-0378">Hydrolase</keyword>
<evidence type="ECO:0000259" key="5">
    <source>
        <dbReference type="SMART" id="SM00644"/>
    </source>
</evidence>
<dbReference type="PANTHER" id="PTHR30417">
    <property type="entry name" value="N-ACETYLMURAMOYL-L-ALANINE AMIDASE AMID"/>
    <property type="match status" value="1"/>
</dbReference>
<dbReference type="Pfam" id="PF01510">
    <property type="entry name" value="Amidase_2"/>
    <property type="match status" value="1"/>
</dbReference>
<dbReference type="InterPro" id="IPR051206">
    <property type="entry name" value="NAMLAA_amidase_2"/>
</dbReference>
<accession>W0E9Y3</accession>
<dbReference type="Gene3D" id="3.40.80.10">
    <property type="entry name" value="Peptidoglycan recognition protein-like"/>
    <property type="match status" value="1"/>
</dbReference>
<dbReference type="SUPFAM" id="SSF55846">
    <property type="entry name" value="N-acetylmuramoyl-L-alanine amidase-like"/>
    <property type="match status" value="1"/>
</dbReference>
<protein>
    <recommendedName>
        <fullName evidence="2">N-acetylmuramoyl-L-alanine amidase</fullName>
        <ecNumber evidence="2">3.5.1.28</ecNumber>
    </recommendedName>
</protein>
<dbReference type="GO" id="GO:0009254">
    <property type="term" value="P:peptidoglycan turnover"/>
    <property type="evidence" value="ECO:0007669"/>
    <property type="project" value="TreeGrafter"/>
</dbReference>
<dbReference type="HOGENOM" id="CLU_1097211_0_0_9"/>
<gene>
    <name evidence="6" type="ORF">DESME_02415</name>
</gene>